<reference evidence="15" key="1">
    <citation type="submission" date="2025-08" db="UniProtKB">
        <authorList>
            <consortium name="Ensembl"/>
        </authorList>
    </citation>
    <scope>IDENTIFICATION</scope>
</reference>
<feature type="domain" description="KID" evidence="14">
    <location>
        <begin position="174"/>
        <end position="233"/>
    </location>
</feature>
<dbReference type="Pfam" id="PF00170">
    <property type="entry name" value="bZIP_1"/>
    <property type="match status" value="1"/>
</dbReference>
<keyword evidence="3" id="KW-0678">Repressor</keyword>
<dbReference type="InterPro" id="IPR003102">
    <property type="entry name" value="CREB1-like_pKID"/>
</dbReference>
<dbReference type="GO" id="GO:0000978">
    <property type="term" value="F:RNA polymerase II cis-regulatory region sequence-specific DNA binding"/>
    <property type="evidence" value="ECO:0007669"/>
    <property type="project" value="TreeGrafter"/>
</dbReference>
<dbReference type="PROSITE" id="PS00036">
    <property type="entry name" value="BZIP_BASIC"/>
    <property type="match status" value="1"/>
</dbReference>
<keyword evidence="6" id="KW-0238">DNA-binding</keyword>
<dbReference type="GeneTree" id="ENSGT00940000156952"/>
<dbReference type="GO" id="GO:0000981">
    <property type="term" value="F:DNA-binding transcription factor activity, RNA polymerase II-specific"/>
    <property type="evidence" value="ECO:0007669"/>
    <property type="project" value="TreeGrafter"/>
</dbReference>
<accession>A0A8C7L0G2</accession>
<keyword evidence="9" id="KW-0539">Nucleus</keyword>
<dbReference type="GO" id="GO:1990589">
    <property type="term" value="C:ATF4-CREB1 transcription factor complex"/>
    <property type="evidence" value="ECO:0007669"/>
    <property type="project" value="TreeGrafter"/>
</dbReference>
<dbReference type="InterPro" id="IPR001630">
    <property type="entry name" value="Leuzip_CREB"/>
</dbReference>
<evidence type="ECO:0000256" key="7">
    <source>
        <dbReference type="ARBA" id="ARBA00023159"/>
    </source>
</evidence>
<protein>
    <recommendedName>
        <fullName evidence="10">cAMP-responsive element modulator</fullName>
    </recommendedName>
</protein>
<dbReference type="AlphaFoldDB" id="A0A8C7L0G2"/>
<dbReference type="Ensembl" id="ENSOKIT00005116661.1">
    <property type="protein sequence ID" value="ENSOKIP00005108888.1"/>
    <property type="gene ID" value="ENSOKIG00005047675.1"/>
</dbReference>
<evidence type="ECO:0000256" key="3">
    <source>
        <dbReference type="ARBA" id="ARBA00022491"/>
    </source>
</evidence>
<gene>
    <name evidence="15" type="primary">CREM</name>
</gene>
<keyword evidence="16" id="KW-1185">Reference proteome</keyword>
<feature type="region of interest" description="Disordered" evidence="12">
    <location>
        <begin position="211"/>
        <end position="241"/>
    </location>
</feature>
<keyword evidence="4" id="KW-0597">Phosphoprotein</keyword>
<dbReference type="Gene3D" id="1.20.5.170">
    <property type="match status" value="1"/>
</dbReference>
<dbReference type="PANTHER" id="PTHR45879:SF4">
    <property type="entry name" value="CAMP-RESPONSIVE ELEMENT MODULATOR"/>
    <property type="match status" value="1"/>
</dbReference>
<feature type="compositionally biased region" description="Polar residues" evidence="12">
    <location>
        <begin position="121"/>
        <end position="136"/>
    </location>
</feature>
<dbReference type="PROSITE" id="PS50217">
    <property type="entry name" value="BZIP"/>
    <property type="match status" value="1"/>
</dbReference>
<evidence type="ECO:0000313" key="16">
    <source>
        <dbReference type="Proteomes" id="UP000694557"/>
    </source>
</evidence>
<dbReference type="SMART" id="SM00338">
    <property type="entry name" value="BRLZ"/>
    <property type="match status" value="1"/>
</dbReference>
<evidence type="ECO:0000256" key="2">
    <source>
        <dbReference type="ARBA" id="ARBA00007163"/>
    </source>
</evidence>
<evidence type="ECO:0000256" key="12">
    <source>
        <dbReference type="SAM" id="MobiDB-lite"/>
    </source>
</evidence>
<evidence type="ECO:0000256" key="11">
    <source>
        <dbReference type="SAM" id="Coils"/>
    </source>
</evidence>
<evidence type="ECO:0000256" key="4">
    <source>
        <dbReference type="ARBA" id="ARBA00022553"/>
    </source>
</evidence>
<keyword evidence="7" id="KW-0010">Activator</keyword>
<dbReference type="CDD" id="cd14690">
    <property type="entry name" value="bZIP_CREB1"/>
    <property type="match status" value="1"/>
</dbReference>
<reference evidence="15" key="2">
    <citation type="submission" date="2025-09" db="UniProtKB">
        <authorList>
            <consortium name="Ensembl"/>
        </authorList>
    </citation>
    <scope>IDENTIFICATION</scope>
</reference>
<dbReference type="SUPFAM" id="SSF57959">
    <property type="entry name" value="Leucine zipper domain"/>
    <property type="match status" value="1"/>
</dbReference>
<name>A0A8C7L0G2_ONCKI</name>
<proteinExistence type="inferred from homology"/>
<comment type="similarity">
    <text evidence="2">Belongs to the bZIP family.</text>
</comment>
<evidence type="ECO:0000256" key="10">
    <source>
        <dbReference type="ARBA" id="ARBA00039496"/>
    </source>
</evidence>
<dbReference type="Proteomes" id="UP000694557">
    <property type="component" value="Unassembled WGS sequence"/>
</dbReference>
<feature type="coiled-coil region" evidence="11">
    <location>
        <begin position="383"/>
        <end position="410"/>
    </location>
</feature>
<organism evidence="15 16">
    <name type="scientific">Oncorhynchus kisutch</name>
    <name type="common">Coho salmon</name>
    <name type="synonym">Salmo kisutch</name>
    <dbReference type="NCBI Taxonomy" id="8019"/>
    <lineage>
        <taxon>Eukaryota</taxon>
        <taxon>Metazoa</taxon>
        <taxon>Chordata</taxon>
        <taxon>Craniata</taxon>
        <taxon>Vertebrata</taxon>
        <taxon>Euteleostomi</taxon>
        <taxon>Actinopterygii</taxon>
        <taxon>Neopterygii</taxon>
        <taxon>Teleostei</taxon>
        <taxon>Protacanthopterygii</taxon>
        <taxon>Salmoniformes</taxon>
        <taxon>Salmonidae</taxon>
        <taxon>Salmoninae</taxon>
        <taxon>Oncorhynchus</taxon>
    </lineage>
</organism>
<evidence type="ECO:0000256" key="5">
    <source>
        <dbReference type="ARBA" id="ARBA00023015"/>
    </source>
</evidence>
<dbReference type="Pfam" id="PF02173">
    <property type="entry name" value="pKID"/>
    <property type="match status" value="1"/>
</dbReference>
<keyword evidence="8" id="KW-0804">Transcription</keyword>
<keyword evidence="5" id="KW-0805">Transcription regulation</keyword>
<evidence type="ECO:0000256" key="8">
    <source>
        <dbReference type="ARBA" id="ARBA00023163"/>
    </source>
</evidence>
<feature type="domain" description="BZIP" evidence="13">
    <location>
        <begin position="358"/>
        <end position="409"/>
    </location>
</feature>
<dbReference type="InterPro" id="IPR046347">
    <property type="entry name" value="bZIP_sf"/>
</dbReference>
<evidence type="ECO:0000256" key="1">
    <source>
        <dbReference type="ARBA" id="ARBA00004123"/>
    </source>
</evidence>
<sequence>MWFLDSRVAQRYIRHCIFSVPTPLPPHSCELYVYIFIFTQQTYVGKRKSWRGRALGRHFSTASSRLTWGIRGQRVEPSTPTIISDESDYVKLCPMTMDTAVASSQQDGSVDYSLSDEEPSQSESNSPTAVLTQVSGTGDSAGMTVVQLPVEQTVQVQAVIQAPQASVIQSPQMQTVQITSIAGLEGGESAVTDTQKRREILSRRPSYRKILNELSTDSSSIPRIEEEKPEDEVPPSSVSSVQVPTSIYQTSCGQYIAITQGGAIQIASPGSEGLQGVQSLAMSNSGTQILQYASQAGDSGQQLFSVQGGQMVIQAATGDMPGYQLRSPTSGLPQGLVMAASPGSLSMHSPPVHTEEVTRKREVRLMKNREAARECRRKKKEYVRCLENRVGVLENQNKTLIEELRALKDIYCHKNE</sequence>
<evidence type="ECO:0000259" key="14">
    <source>
        <dbReference type="PROSITE" id="PS50953"/>
    </source>
</evidence>
<comment type="subcellular location">
    <subcellularLocation>
        <location evidence="1">Nucleus</location>
    </subcellularLocation>
</comment>
<dbReference type="InterPro" id="IPR004827">
    <property type="entry name" value="bZIP"/>
</dbReference>
<feature type="region of interest" description="Disordered" evidence="12">
    <location>
        <begin position="104"/>
        <end position="136"/>
    </location>
</feature>
<dbReference type="PRINTS" id="PR00041">
    <property type="entry name" value="LEUZIPPRCREB"/>
</dbReference>
<evidence type="ECO:0000313" key="15">
    <source>
        <dbReference type="Ensembl" id="ENSOKIP00005108888.1"/>
    </source>
</evidence>
<evidence type="ECO:0000256" key="6">
    <source>
        <dbReference type="ARBA" id="ARBA00023125"/>
    </source>
</evidence>
<dbReference type="PANTHER" id="PTHR45879">
    <property type="entry name" value="CYCLIC AMP RESPONSE ELEMENT-BINDING PROTEIN B"/>
    <property type="match status" value="1"/>
</dbReference>
<keyword evidence="11" id="KW-0175">Coiled coil</keyword>
<evidence type="ECO:0000256" key="9">
    <source>
        <dbReference type="ARBA" id="ARBA00023242"/>
    </source>
</evidence>
<dbReference type="FunFam" id="1.20.5.170:FF:000003">
    <property type="entry name" value="cAMP-responsive element modulator isoform X2"/>
    <property type="match status" value="1"/>
</dbReference>
<dbReference type="PROSITE" id="PS50953">
    <property type="entry name" value="KID"/>
    <property type="match status" value="1"/>
</dbReference>
<evidence type="ECO:0000259" key="13">
    <source>
        <dbReference type="PROSITE" id="PS50217"/>
    </source>
</evidence>